<accession>A0ABR6VQT1</accession>
<name>A0ABR6VQT1_9BACT</name>
<feature type="transmembrane region" description="Helical" evidence="1">
    <location>
        <begin position="48"/>
        <end position="67"/>
    </location>
</feature>
<evidence type="ECO:0008006" key="4">
    <source>
        <dbReference type="Google" id="ProtNLM"/>
    </source>
</evidence>
<sequence>MQKEITRILYYGTAISAIVPATFIFIVSLFIVMSHAGSFPSNREESFLLAQGVLGIFGYFGLVMLFTENKGERRRVILVLLALNVTSFLFFIGPKGKKAVNLFTTIEGLIFFWPFIVSAFHMYLLVKQPSCISNE</sequence>
<evidence type="ECO:0000313" key="2">
    <source>
        <dbReference type="EMBL" id="MBC3539244.1"/>
    </source>
</evidence>
<reference evidence="2 3" key="1">
    <citation type="journal article" date="2019" name="Int. J. Syst. Evol. Microbiol.">
        <title>Rufibacter sediminis sp. nov., isolated from freshwater lake sediment.</title>
        <authorList>
            <person name="Qu J.H."/>
            <person name="Zhang L.J."/>
            <person name="Fu Y.H."/>
            <person name="Li H.F."/>
        </authorList>
    </citation>
    <scope>NUCLEOTIDE SEQUENCE [LARGE SCALE GENOMIC DNA]</scope>
    <source>
        <strain evidence="2 3">H-1</strain>
    </source>
</reference>
<evidence type="ECO:0000313" key="3">
    <source>
        <dbReference type="Proteomes" id="UP000659698"/>
    </source>
</evidence>
<keyword evidence="1" id="KW-0812">Transmembrane</keyword>
<organism evidence="2 3">
    <name type="scientific">Rufibacter sediminis</name>
    <dbReference type="NCBI Taxonomy" id="2762756"/>
    <lineage>
        <taxon>Bacteria</taxon>
        <taxon>Pseudomonadati</taxon>
        <taxon>Bacteroidota</taxon>
        <taxon>Cytophagia</taxon>
        <taxon>Cytophagales</taxon>
        <taxon>Hymenobacteraceae</taxon>
        <taxon>Rufibacter</taxon>
    </lineage>
</organism>
<comment type="caution">
    <text evidence="2">The sequence shown here is derived from an EMBL/GenBank/DDBJ whole genome shotgun (WGS) entry which is preliminary data.</text>
</comment>
<protein>
    <recommendedName>
        <fullName evidence="4">DUF4345 domain-containing protein</fullName>
    </recommendedName>
</protein>
<dbReference type="EMBL" id="JACOAF010000017">
    <property type="protein sequence ID" value="MBC3539244.1"/>
    <property type="molecule type" value="Genomic_DNA"/>
</dbReference>
<evidence type="ECO:0000256" key="1">
    <source>
        <dbReference type="SAM" id="Phobius"/>
    </source>
</evidence>
<dbReference type="RefSeq" id="WP_186634533.1">
    <property type="nucleotide sequence ID" value="NZ_JACOAF010000017.1"/>
</dbReference>
<keyword evidence="3" id="KW-1185">Reference proteome</keyword>
<proteinExistence type="predicted"/>
<feature type="transmembrane region" description="Helical" evidence="1">
    <location>
        <begin position="9"/>
        <end position="36"/>
    </location>
</feature>
<dbReference type="Proteomes" id="UP000659698">
    <property type="component" value="Unassembled WGS sequence"/>
</dbReference>
<gene>
    <name evidence="2" type="ORF">H7U12_06100</name>
</gene>
<feature type="transmembrane region" description="Helical" evidence="1">
    <location>
        <begin position="99"/>
        <end position="126"/>
    </location>
</feature>
<keyword evidence="1" id="KW-1133">Transmembrane helix</keyword>
<feature type="transmembrane region" description="Helical" evidence="1">
    <location>
        <begin position="76"/>
        <end position="93"/>
    </location>
</feature>
<keyword evidence="1" id="KW-0472">Membrane</keyword>